<proteinExistence type="predicted"/>
<dbReference type="AlphaFoldDB" id="A0A3P1CL09"/>
<dbReference type="PANTHER" id="PTHR35446:SF2">
    <property type="entry name" value="CARBOXYMUCONOLACTONE DECARBOXYLASE-LIKE DOMAIN-CONTAINING PROTEIN"/>
    <property type="match status" value="1"/>
</dbReference>
<evidence type="ECO:0000313" key="2">
    <source>
        <dbReference type="Proteomes" id="UP000274271"/>
    </source>
</evidence>
<dbReference type="RefSeq" id="WP_124907663.1">
    <property type="nucleotide sequence ID" value="NZ_RQJP01000003.1"/>
</dbReference>
<gene>
    <name evidence="1" type="ORF">EHT87_16015</name>
</gene>
<evidence type="ECO:0000313" key="1">
    <source>
        <dbReference type="EMBL" id="RRB13766.1"/>
    </source>
</evidence>
<protein>
    <submittedName>
        <fullName evidence="1">Carboxymuconolactone decarboxylase</fullName>
    </submittedName>
</protein>
<dbReference type="Proteomes" id="UP000274271">
    <property type="component" value="Unassembled WGS sequence"/>
</dbReference>
<dbReference type="EMBL" id="RQJP01000003">
    <property type="protein sequence ID" value="RRB13766.1"/>
    <property type="molecule type" value="Genomic_DNA"/>
</dbReference>
<organism evidence="1 2">
    <name type="scientific">Larkinella knui</name>
    <dbReference type="NCBI Taxonomy" id="2025310"/>
    <lineage>
        <taxon>Bacteria</taxon>
        <taxon>Pseudomonadati</taxon>
        <taxon>Bacteroidota</taxon>
        <taxon>Cytophagia</taxon>
        <taxon>Cytophagales</taxon>
        <taxon>Spirosomataceae</taxon>
        <taxon>Larkinella</taxon>
    </lineage>
</organism>
<dbReference type="OrthoDB" id="9808310at2"/>
<reference evidence="1 2" key="1">
    <citation type="submission" date="2018-11" db="EMBL/GenBank/DDBJ databases">
        <authorList>
            <person name="Zhou Z."/>
            <person name="Wang G."/>
        </authorList>
    </citation>
    <scope>NUCLEOTIDE SEQUENCE [LARGE SCALE GENOMIC DNA]</scope>
    <source>
        <strain evidence="1 2">KCTC42998</strain>
    </source>
</reference>
<dbReference type="SUPFAM" id="SSF69118">
    <property type="entry name" value="AhpD-like"/>
    <property type="match status" value="1"/>
</dbReference>
<comment type="caution">
    <text evidence="1">The sequence shown here is derived from an EMBL/GenBank/DDBJ whole genome shotgun (WGS) entry which is preliminary data.</text>
</comment>
<dbReference type="PANTHER" id="PTHR35446">
    <property type="entry name" value="SI:CH211-175M2.5"/>
    <property type="match status" value="1"/>
</dbReference>
<keyword evidence="2" id="KW-1185">Reference proteome</keyword>
<dbReference type="Gene3D" id="1.20.1290.10">
    <property type="entry name" value="AhpD-like"/>
    <property type="match status" value="1"/>
</dbReference>
<sequence>MPHIPLPEHLPGITGLLEYRLDTALPIRELTQILLRGESTLSPGERELIAALVSFRNETRFCTAAHTKAADLLLGENETAWAVKQNFETAPISEKMKALLAIAALTQKSGKAVTPEAIERARLAGATDSEIHDTVLITALFCLYNKYVDGLASVTPTDPAYYQRLGERITRGYLRPEGGFPVPPKP</sequence>
<accession>A0A3P1CL09</accession>
<dbReference type="InterPro" id="IPR029032">
    <property type="entry name" value="AhpD-like"/>
</dbReference>
<name>A0A3P1CL09_9BACT</name>